<dbReference type="AlphaFoldDB" id="A0A545TIS1"/>
<reference evidence="2 3" key="1">
    <citation type="submission" date="2019-06" db="EMBL/GenBank/DDBJ databases">
        <title>Draft genome of Aliikangiella marina GYP-15.</title>
        <authorList>
            <person name="Wang G."/>
        </authorList>
    </citation>
    <scope>NUCLEOTIDE SEQUENCE [LARGE SCALE GENOMIC DNA]</scope>
    <source>
        <strain evidence="2 3">GYP-15</strain>
    </source>
</reference>
<protein>
    <submittedName>
        <fullName evidence="2">Sodium-dependent bicarbonate transport family permease</fullName>
    </submittedName>
</protein>
<feature type="transmembrane region" description="Helical" evidence="1">
    <location>
        <begin position="180"/>
        <end position="203"/>
    </location>
</feature>
<evidence type="ECO:0000313" key="3">
    <source>
        <dbReference type="Proteomes" id="UP000317839"/>
    </source>
</evidence>
<dbReference type="InterPro" id="IPR010293">
    <property type="entry name" value="Sbt_1"/>
</dbReference>
<evidence type="ECO:0000313" key="2">
    <source>
        <dbReference type="EMBL" id="TQV77108.1"/>
    </source>
</evidence>
<proteinExistence type="predicted"/>
<feature type="transmembrane region" description="Helical" evidence="1">
    <location>
        <begin position="45"/>
        <end position="64"/>
    </location>
</feature>
<accession>A0A545TIS1</accession>
<feature type="transmembrane region" description="Helical" evidence="1">
    <location>
        <begin position="20"/>
        <end position="38"/>
    </location>
</feature>
<gene>
    <name evidence="2" type="ORF">FLL45_03925</name>
</gene>
<dbReference type="PANTHER" id="PTHR40400">
    <property type="entry name" value="SLR1512 PROTEIN"/>
    <property type="match status" value="1"/>
</dbReference>
<keyword evidence="1" id="KW-0472">Membrane</keyword>
<feature type="transmembrane region" description="Helical" evidence="1">
    <location>
        <begin position="100"/>
        <end position="123"/>
    </location>
</feature>
<name>A0A545TIS1_9GAMM</name>
<keyword evidence="3" id="KW-1185">Reference proteome</keyword>
<dbReference type="Pfam" id="PF05982">
    <property type="entry name" value="Sbt_1"/>
    <property type="match status" value="1"/>
</dbReference>
<feature type="transmembrane region" description="Helical" evidence="1">
    <location>
        <begin position="135"/>
        <end position="159"/>
    </location>
</feature>
<comment type="caution">
    <text evidence="2">The sequence shown here is derived from an EMBL/GenBank/DDBJ whole genome shotgun (WGS) entry which is preliminary data.</text>
</comment>
<dbReference type="OrthoDB" id="345121at2"/>
<dbReference type="PANTHER" id="PTHR40400:SF1">
    <property type="entry name" value="SLR1512 PROTEIN"/>
    <property type="match status" value="1"/>
</dbReference>
<keyword evidence="1" id="KW-1133">Transmembrane helix</keyword>
<keyword evidence="1" id="KW-0812">Transmembrane</keyword>
<sequence>MDAILSFFELFLKGLQTPTLGFLLGGMLMAAMGSRLTIPDQVYKFIVFVLLMKIGLRGGMEIRNANLEELLLPALFAVLTGVIIVYLGKILLAKLPGINVVDAIATAGLFGAVSASTFAAGMLHLDDIGMEYEAWVSALYPFMDIPALVLAIVLGRLAIEKSGSKEEGASLKKKRKPVSINEIVKESLQGSALSALILGLILGLFTQPEPVYESFYLPLFRGFLSILMIIMGIEAWQRLSELRRVAHWYAVYAVIAPLLHGGIAFGLGAIAHHMTGFSPGGVVLLAILASSSSDISGPPTLRAGIPSANPSAYIGSSTSIGTPICIAIGIPLFTELATIVF</sequence>
<dbReference type="RefSeq" id="WP_142888468.1">
    <property type="nucleotide sequence ID" value="NZ_VIKR01000001.1"/>
</dbReference>
<feature type="transmembrane region" description="Helical" evidence="1">
    <location>
        <begin position="70"/>
        <end position="88"/>
    </location>
</feature>
<dbReference type="EMBL" id="VIKR01000001">
    <property type="protein sequence ID" value="TQV77108.1"/>
    <property type="molecule type" value="Genomic_DNA"/>
</dbReference>
<evidence type="ECO:0000256" key="1">
    <source>
        <dbReference type="SAM" id="Phobius"/>
    </source>
</evidence>
<feature type="transmembrane region" description="Helical" evidence="1">
    <location>
        <begin position="215"/>
        <end position="236"/>
    </location>
</feature>
<feature type="transmembrane region" description="Helical" evidence="1">
    <location>
        <begin position="248"/>
        <end position="271"/>
    </location>
</feature>
<dbReference type="Proteomes" id="UP000317839">
    <property type="component" value="Unassembled WGS sequence"/>
</dbReference>
<organism evidence="2 3">
    <name type="scientific">Aliikangiella marina</name>
    <dbReference type="NCBI Taxonomy" id="1712262"/>
    <lineage>
        <taxon>Bacteria</taxon>
        <taxon>Pseudomonadati</taxon>
        <taxon>Pseudomonadota</taxon>
        <taxon>Gammaproteobacteria</taxon>
        <taxon>Oceanospirillales</taxon>
        <taxon>Pleioneaceae</taxon>
        <taxon>Aliikangiella</taxon>
    </lineage>
</organism>